<dbReference type="SUPFAM" id="SSF82866">
    <property type="entry name" value="Multidrug efflux transporter AcrB transmembrane domain"/>
    <property type="match status" value="1"/>
</dbReference>
<evidence type="ECO:0000256" key="5">
    <source>
        <dbReference type="ARBA" id="ARBA00022519"/>
    </source>
</evidence>
<dbReference type="InterPro" id="IPR005665">
    <property type="entry name" value="SecF_bac"/>
</dbReference>
<dbReference type="GO" id="GO:0005886">
    <property type="term" value="C:plasma membrane"/>
    <property type="evidence" value="ECO:0007669"/>
    <property type="project" value="UniProtKB-SubCell"/>
</dbReference>
<evidence type="ECO:0000256" key="2">
    <source>
        <dbReference type="ARBA" id="ARBA00015792"/>
    </source>
</evidence>
<comment type="caution">
    <text evidence="13">The sequence shown here is derived from an EMBL/GenBank/DDBJ whole genome shotgun (WGS) entry which is preliminary data.</text>
</comment>
<evidence type="ECO:0000259" key="12">
    <source>
        <dbReference type="PROSITE" id="PS50156"/>
    </source>
</evidence>
<organism evidence="13 14">
    <name type="scientific">Candidatus Wildermuthbacteria bacterium RIFCSPLOWO2_02_FULL_47_9c</name>
    <dbReference type="NCBI Taxonomy" id="1802466"/>
    <lineage>
        <taxon>Bacteria</taxon>
        <taxon>Candidatus Wildermuthiibacteriota</taxon>
    </lineage>
</organism>
<dbReference type="EMBL" id="MHUL01000042">
    <property type="protein sequence ID" value="OHA76050.1"/>
    <property type="molecule type" value="Genomic_DNA"/>
</dbReference>
<keyword evidence="4" id="KW-1003">Cell membrane</keyword>
<dbReference type="InterPro" id="IPR048634">
    <property type="entry name" value="SecD_SecF_C"/>
</dbReference>
<evidence type="ECO:0000313" key="13">
    <source>
        <dbReference type="EMBL" id="OHA76050.1"/>
    </source>
</evidence>
<proteinExistence type="predicted"/>
<evidence type="ECO:0000313" key="14">
    <source>
        <dbReference type="Proteomes" id="UP000178222"/>
    </source>
</evidence>
<protein>
    <recommendedName>
        <fullName evidence="2">Protein translocase subunit SecF</fullName>
    </recommendedName>
</protein>
<dbReference type="GO" id="GO:0015450">
    <property type="term" value="F:protein-transporting ATPase activity"/>
    <property type="evidence" value="ECO:0007669"/>
    <property type="project" value="InterPro"/>
</dbReference>
<evidence type="ECO:0000256" key="9">
    <source>
        <dbReference type="ARBA" id="ARBA00023010"/>
    </source>
</evidence>
<keyword evidence="3" id="KW-0813">Transport</keyword>
<keyword evidence="10 11" id="KW-0472">Membrane</keyword>
<dbReference type="PRINTS" id="PR01755">
    <property type="entry name" value="SECFTRNLCASE"/>
</dbReference>
<sequence length="167" mass="18198">MLVLGAITLYVMFAFRKMRQPVHPFRWSLAALVALLHDILIPLGALAVLGAMYGEQITIPVVVALLTVAGYSVNDTVVIFDRIRENFLKKTGTDFADTVRKGLEQTLVRSVNTSLTTLLVVLAIVFFGGETLRLFALTLAIGMGAGVWSSLFVAPFVLTRKGKFGLI</sequence>
<evidence type="ECO:0000256" key="10">
    <source>
        <dbReference type="ARBA" id="ARBA00023136"/>
    </source>
</evidence>
<dbReference type="AlphaFoldDB" id="A0A1G2RT86"/>
<feature type="transmembrane region" description="Helical" evidence="11">
    <location>
        <begin position="110"/>
        <end position="128"/>
    </location>
</feature>
<keyword evidence="9" id="KW-0811">Translocation</keyword>
<dbReference type="Gene3D" id="1.20.1640.10">
    <property type="entry name" value="Multidrug efflux transporter AcrB transmembrane domain"/>
    <property type="match status" value="1"/>
</dbReference>
<feature type="transmembrane region" description="Helical" evidence="11">
    <location>
        <begin position="134"/>
        <end position="158"/>
    </location>
</feature>
<dbReference type="PANTHER" id="PTHR30081">
    <property type="entry name" value="PROTEIN-EXPORT MEMBRANE PROTEIN SEC"/>
    <property type="match status" value="1"/>
</dbReference>
<dbReference type="InterPro" id="IPR000731">
    <property type="entry name" value="SSD"/>
</dbReference>
<dbReference type="NCBIfam" id="TIGR00966">
    <property type="entry name" value="transloc_SecF"/>
    <property type="match status" value="1"/>
</dbReference>
<dbReference type="Pfam" id="PF02355">
    <property type="entry name" value="SecD_SecF_C"/>
    <property type="match status" value="1"/>
</dbReference>
<evidence type="ECO:0000256" key="1">
    <source>
        <dbReference type="ARBA" id="ARBA00004651"/>
    </source>
</evidence>
<evidence type="ECO:0000256" key="3">
    <source>
        <dbReference type="ARBA" id="ARBA00022448"/>
    </source>
</evidence>
<dbReference type="GO" id="GO:0006886">
    <property type="term" value="P:intracellular protein transport"/>
    <property type="evidence" value="ECO:0007669"/>
    <property type="project" value="InterPro"/>
</dbReference>
<gene>
    <name evidence="13" type="ORF">A3J30_03785</name>
</gene>
<keyword evidence="6 11" id="KW-0812">Transmembrane</keyword>
<keyword evidence="5" id="KW-0997">Cell inner membrane</keyword>
<dbReference type="PROSITE" id="PS50156">
    <property type="entry name" value="SSD"/>
    <property type="match status" value="1"/>
</dbReference>
<dbReference type="InterPro" id="IPR022813">
    <property type="entry name" value="SecD/SecF_arch_bac"/>
</dbReference>
<keyword evidence="7" id="KW-0653">Protein transport</keyword>
<reference evidence="13 14" key="1">
    <citation type="journal article" date="2016" name="Nat. Commun.">
        <title>Thousands of microbial genomes shed light on interconnected biogeochemical processes in an aquifer system.</title>
        <authorList>
            <person name="Anantharaman K."/>
            <person name="Brown C.T."/>
            <person name="Hug L.A."/>
            <person name="Sharon I."/>
            <person name="Castelle C.J."/>
            <person name="Probst A.J."/>
            <person name="Thomas B.C."/>
            <person name="Singh A."/>
            <person name="Wilkins M.J."/>
            <person name="Karaoz U."/>
            <person name="Brodie E.L."/>
            <person name="Williams K.H."/>
            <person name="Hubbard S.S."/>
            <person name="Banfield J.F."/>
        </authorList>
    </citation>
    <scope>NUCLEOTIDE SEQUENCE [LARGE SCALE GENOMIC DNA]</scope>
</reference>
<dbReference type="PANTHER" id="PTHR30081:SF8">
    <property type="entry name" value="PROTEIN TRANSLOCASE SUBUNIT SECF"/>
    <property type="match status" value="1"/>
</dbReference>
<evidence type="ECO:0000256" key="7">
    <source>
        <dbReference type="ARBA" id="ARBA00022927"/>
    </source>
</evidence>
<keyword evidence="8 11" id="KW-1133">Transmembrane helix</keyword>
<dbReference type="Proteomes" id="UP000178222">
    <property type="component" value="Unassembled WGS sequence"/>
</dbReference>
<feature type="transmembrane region" description="Helical" evidence="11">
    <location>
        <begin position="27"/>
        <end position="51"/>
    </location>
</feature>
<feature type="transmembrane region" description="Helical" evidence="11">
    <location>
        <begin position="57"/>
        <end position="80"/>
    </location>
</feature>
<dbReference type="InterPro" id="IPR022645">
    <property type="entry name" value="SecD/SecF_bac"/>
</dbReference>
<evidence type="ECO:0000256" key="6">
    <source>
        <dbReference type="ARBA" id="ARBA00022692"/>
    </source>
</evidence>
<feature type="domain" description="SSD" evidence="12">
    <location>
        <begin position="1"/>
        <end position="160"/>
    </location>
</feature>
<evidence type="ECO:0000256" key="4">
    <source>
        <dbReference type="ARBA" id="ARBA00022475"/>
    </source>
</evidence>
<evidence type="ECO:0000256" key="11">
    <source>
        <dbReference type="SAM" id="Phobius"/>
    </source>
</evidence>
<name>A0A1G2RT86_9BACT</name>
<accession>A0A1G2RT86</accession>
<comment type="subcellular location">
    <subcellularLocation>
        <location evidence="1">Cell membrane</location>
        <topology evidence="1">Multi-pass membrane protein</topology>
    </subcellularLocation>
</comment>
<evidence type="ECO:0000256" key="8">
    <source>
        <dbReference type="ARBA" id="ARBA00022989"/>
    </source>
</evidence>